<evidence type="ECO:0000256" key="2">
    <source>
        <dbReference type="ARBA" id="ARBA00010680"/>
    </source>
</evidence>
<dbReference type="InterPro" id="IPR000875">
    <property type="entry name" value="CecC-like"/>
</dbReference>
<dbReference type="InterPro" id="IPR020400">
    <property type="entry name" value="CecC/Srx/CECD"/>
</dbReference>
<dbReference type="PROSITE" id="PS00268">
    <property type="entry name" value="CECROPIN"/>
    <property type="match status" value="1"/>
</dbReference>
<evidence type="ECO:0000256" key="9">
    <source>
        <dbReference type="SAM" id="SignalP"/>
    </source>
</evidence>
<dbReference type="GO" id="GO:0045087">
    <property type="term" value="P:innate immune response"/>
    <property type="evidence" value="ECO:0007669"/>
    <property type="project" value="UniProtKB-KW"/>
</dbReference>
<keyword evidence="4 8" id="KW-0929">Antimicrobial</keyword>
<comment type="subcellular location">
    <subcellularLocation>
        <location evidence="1 8">Secreted</location>
    </subcellularLocation>
</comment>
<keyword evidence="3" id="KW-0964">Secreted</keyword>
<keyword evidence="9" id="KW-0732">Signal</keyword>
<dbReference type="Pfam" id="PF00272">
    <property type="entry name" value="Cecropin"/>
    <property type="match status" value="1"/>
</dbReference>
<name>A0A6G6C430_CALLO</name>
<evidence type="ECO:0000256" key="4">
    <source>
        <dbReference type="ARBA" id="ARBA00022529"/>
    </source>
</evidence>
<proteinExistence type="evidence at transcript level"/>
<evidence type="ECO:0000256" key="1">
    <source>
        <dbReference type="ARBA" id="ARBA00004613"/>
    </source>
</evidence>
<protein>
    <submittedName>
        <fullName evidence="10">Antimicrobial peptide cecropin A</fullName>
    </submittedName>
</protein>
<dbReference type="EMBL" id="MN911172">
    <property type="protein sequence ID" value="QID75761.1"/>
    <property type="molecule type" value="mRNA"/>
</dbReference>
<evidence type="ECO:0000256" key="3">
    <source>
        <dbReference type="ARBA" id="ARBA00022525"/>
    </source>
</evidence>
<feature type="chain" id="PRO_5026241482" evidence="9">
    <location>
        <begin position="24"/>
        <end position="60"/>
    </location>
</feature>
<evidence type="ECO:0000256" key="7">
    <source>
        <dbReference type="ARBA" id="ARBA00023022"/>
    </source>
</evidence>
<dbReference type="PANTHER" id="PTHR38329">
    <property type="entry name" value="CECROPIN-A1-RELATED"/>
    <property type="match status" value="1"/>
</dbReference>
<dbReference type="GO" id="GO:0050829">
    <property type="term" value="P:defense response to Gram-negative bacterium"/>
    <property type="evidence" value="ECO:0007669"/>
    <property type="project" value="TreeGrafter"/>
</dbReference>
<dbReference type="GO" id="GO:0019731">
    <property type="term" value="P:antibacterial humoral response"/>
    <property type="evidence" value="ECO:0007669"/>
    <property type="project" value="InterPro"/>
</dbReference>
<evidence type="ECO:0000256" key="6">
    <source>
        <dbReference type="ARBA" id="ARBA00022859"/>
    </source>
</evidence>
<dbReference type="PANTHER" id="PTHR38329:SF1">
    <property type="entry name" value="CECROPIN-A1-RELATED"/>
    <property type="match status" value="1"/>
</dbReference>
<organism evidence="10">
    <name type="scientific">Calomera littoralis</name>
    <name type="common">Tiger beetle</name>
    <name type="synonym">Cicindela littoralis</name>
    <dbReference type="NCBI Taxonomy" id="285225"/>
    <lineage>
        <taxon>Eukaryota</taxon>
        <taxon>Metazoa</taxon>
        <taxon>Ecdysozoa</taxon>
        <taxon>Arthropoda</taxon>
        <taxon>Hexapoda</taxon>
        <taxon>Insecta</taxon>
        <taxon>Pterygota</taxon>
        <taxon>Neoptera</taxon>
        <taxon>Endopterygota</taxon>
        <taxon>Coleoptera</taxon>
        <taxon>Adephaga</taxon>
        <taxon>Caraboidea</taxon>
        <taxon>Carabidae</taxon>
        <taxon>Cicindelinae</taxon>
        <taxon>Cicindelini</taxon>
        <taxon>Calomera</taxon>
    </lineage>
</organism>
<dbReference type="AlphaFoldDB" id="A0A6G6C430"/>
<evidence type="ECO:0000256" key="8">
    <source>
        <dbReference type="RuleBase" id="RU003948"/>
    </source>
</evidence>
<keyword evidence="7 8" id="KW-0044">Antibiotic</keyword>
<feature type="signal peptide" evidence="9">
    <location>
        <begin position="1"/>
        <end position="23"/>
    </location>
</feature>
<evidence type="ECO:0000256" key="5">
    <source>
        <dbReference type="ARBA" id="ARBA00022588"/>
    </source>
</evidence>
<reference evidence="10" key="1">
    <citation type="journal article" date="2020" name="J. Invertebr. Pathol.">
        <title>Immune transcriptome analysis in predatory beetles reveals two cecropin genes overexpressed in mandibles.</title>
        <authorList>
            <person name="Garcia-Reina A."/>
            <person name="Juliana Rodriguez-Garcia M."/>
            <person name="Cuello F."/>
            <person name="Galian J."/>
        </authorList>
    </citation>
    <scope>NUCLEOTIDE SEQUENCE</scope>
</reference>
<comment type="similarity">
    <text evidence="2 8">Belongs to the cecropin family.</text>
</comment>
<evidence type="ECO:0000313" key="10">
    <source>
        <dbReference type="EMBL" id="QID75761.1"/>
    </source>
</evidence>
<accession>A0A6G6C430</accession>
<sequence>MRFSVIFVFALFVLAAFLGQSEAAPKWKGWKKIERAGKRVFKAAEKALPVATAIGVIGRK</sequence>
<keyword evidence="5 8" id="KW-0399">Innate immunity</keyword>
<dbReference type="GO" id="GO:0050830">
    <property type="term" value="P:defense response to Gram-positive bacterium"/>
    <property type="evidence" value="ECO:0007669"/>
    <property type="project" value="UniProtKB-ARBA"/>
</dbReference>
<keyword evidence="6 8" id="KW-0391">Immunity</keyword>
<dbReference type="GO" id="GO:0005615">
    <property type="term" value="C:extracellular space"/>
    <property type="evidence" value="ECO:0007669"/>
    <property type="project" value="TreeGrafter"/>
</dbReference>